<sequence>ILLKHGPYGFYIQLGEDRRGYSPKRASVSQIKDVGAISLEVALDLLQYPKLLGNHPDDGGPVHIKIASKGFSIRHRRTISPVPKNLNPKDITLEKALKLLLSKDAKQCGRPKGKAKVKEAFEAF</sequence>
<dbReference type="AlphaFoldDB" id="A0A7J6UYH2"/>
<dbReference type="OrthoDB" id="430051at2759"/>
<dbReference type="Proteomes" id="UP000554482">
    <property type="component" value="Unassembled WGS sequence"/>
</dbReference>
<dbReference type="Pfam" id="PF13368">
    <property type="entry name" value="Toprim_C_rpt"/>
    <property type="match status" value="2"/>
</dbReference>
<feature type="non-terminal residue" evidence="1">
    <location>
        <position position="124"/>
    </location>
</feature>
<dbReference type="EMBL" id="JABWDY010041673">
    <property type="protein sequence ID" value="KAF5177242.1"/>
    <property type="molecule type" value="Genomic_DNA"/>
</dbReference>
<reference evidence="1 2" key="1">
    <citation type="submission" date="2020-06" db="EMBL/GenBank/DDBJ databases">
        <title>Transcriptomic and genomic resources for Thalictrum thalictroides and T. hernandezii: Facilitating candidate gene discovery in an emerging model plant lineage.</title>
        <authorList>
            <person name="Arias T."/>
            <person name="Riano-Pachon D.M."/>
            <person name="Di Stilio V.S."/>
        </authorList>
    </citation>
    <scope>NUCLEOTIDE SEQUENCE [LARGE SCALE GENOMIC DNA]</scope>
    <source>
        <strain evidence="2">cv. WT478/WT964</strain>
        <tissue evidence="1">Leaves</tissue>
    </source>
</reference>
<name>A0A7J6UYH2_THATH</name>
<accession>A0A7J6UYH2</accession>
<dbReference type="PANTHER" id="PTHR42785">
    <property type="entry name" value="DNA TOPOISOMERASE, TYPE IA, CORE"/>
    <property type="match status" value="1"/>
</dbReference>
<protein>
    <submittedName>
        <fullName evidence="1">Dna topoisomerase</fullName>
    </submittedName>
</protein>
<gene>
    <name evidence="1" type="ORF">FRX31_033171</name>
</gene>
<dbReference type="GO" id="GO:0003677">
    <property type="term" value="F:DNA binding"/>
    <property type="evidence" value="ECO:0007669"/>
    <property type="project" value="InterPro"/>
</dbReference>
<keyword evidence="2" id="KW-1185">Reference proteome</keyword>
<dbReference type="InterPro" id="IPR025589">
    <property type="entry name" value="Toprim_C_rpt"/>
</dbReference>
<dbReference type="GO" id="GO:0003917">
    <property type="term" value="F:DNA topoisomerase type I (single strand cut, ATP-independent) activity"/>
    <property type="evidence" value="ECO:0007669"/>
    <property type="project" value="InterPro"/>
</dbReference>
<dbReference type="InterPro" id="IPR000380">
    <property type="entry name" value="Topo_IA"/>
</dbReference>
<organism evidence="1 2">
    <name type="scientific">Thalictrum thalictroides</name>
    <name type="common">Rue-anemone</name>
    <name type="synonym">Anemone thalictroides</name>
    <dbReference type="NCBI Taxonomy" id="46969"/>
    <lineage>
        <taxon>Eukaryota</taxon>
        <taxon>Viridiplantae</taxon>
        <taxon>Streptophyta</taxon>
        <taxon>Embryophyta</taxon>
        <taxon>Tracheophyta</taxon>
        <taxon>Spermatophyta</taxon>
        <taxon>Magnoliopsida</taxon>
        <taxon>Ranunculales</taxon>
        <taxon>Ranunculaceae</taxon>
        <taxon>Thalictroideae</taxon>
        <taxon>Thalictrum</taxon>
    </lineage>
</organism>
<evidence type="ECO:0000313" key="2">
    <source>
        <dbReference type="Proteomes" id="UP000554482"/>
    </source>
</evidence>
<dbReference type="GO" id="GO:0006265">
    <property type="term" value="P:DNA topological change"/>
    <property type="evidence" value="ECO:0007669"/>
    <property type="project" value="InterPro"/>
</dbReference>
<proteinExistence type="predicted"/>
<keyword evidence="1" id="KW-0413">Isomerase</keyword>
<comment type="caution">
    <text evidence="1">The sequence shown here is derived from an EMBL/GenBank/DDBJ whole genome shotgun (WGS) entry which is preliminary data.</text>
</comment>
<dbReference type="PANTHER" id="PTHR42785:SF1">
    <property type="entry name" value="DNA TOPOISOMERASE"/>
    <property type="match status" value="1"/>
</dbReference>
<evidence type="ECO:0000313" key="1">
    <source>
        <dbReference type="EMBL" id="KAF5177242.1"/>
    </source>
</evidence>